<feature type="region of interest" description="Disordered" evidence="1">
    <location>
        <begin position="58"/>
        <end position="102"/>
    </location>
</feature>
<gene>
    <name evidence="2" type="ORF">GIB67_008147</name>
</gene>
<evidence type="ECO:0000313" key="2">
    <source>
        <dbReference type="EMBL" id="KAF6158018.1"/>
    </source>
</evidence>
<proteinExistence type="predicted"/>
<dbReference type="EMBL" id="JACGCM010001242">
    <property type="protein sequence ID" value="KAF6158018.1"/>
    <property type="molecule type" value="Genomic_DNA"/>
</dbReference>
<protein>
    <submittedName>
        <fullName evidence="2">Uncharacterized protein</fullName>
    </submittedName>
</protein>
<organism evidence="2 3">
    <name type="scientific">Kingdonia uniflora</name>
    <dbReference type="NCBI Taxonomy" id="39325"/>
    <lineage>
        <taxon>Eukaryota</taxon>
        <taxon>Viridiplantae</taxon>
        <taxon>Streptophyta</taxon>
        <taxon>Embryophyta</taxon>
        <taxon>Tracheophyta</taxon>
        <taxon>Spermatophyta</taxon>
        <taxon>Magnoliopsida</taxon>
        <taxon>Ranunculales</taxon>
        <taxon>Circaeasteraceae</taxon>
        <taxon>Kingdonia</taxon>
    </lineage>
</organism>
<accession>A0A7J7MTJ9</accession>
<evidence type="ECO:0000313" key="3">
    <source>
        <dbReference type="Proteomes" id="UP000541444"/>
    </source>
</evidence>
<name>A0A7J7MTJ9_9MAGN</name>
<comment type="caution">
    <text evidence="2">The sequence shown here is derived from an EMBL/GenBank/DDBJ whole genome shotgun (WGS) entry which is preliminary data.</text>
</comment>
<dbReference type="AlphaFoldDB" id="A0A7J7MTJ9"/>
<sequence>MTKGMRKLTLDRTLDLEALHLHDESHITHLTVDLRCAEGHISQLNDYLDGEEIVVDWEDDEGETGISQAGTSRGRGSRGRTYEGGVDPPGRSRHARGRTSFV</sequence>
<evidence type="ECO:0000256" key="1">
    <source>
        <dbReference type="SAM" id="MobiDB-lite"/>
    </source>
</evidence>
<feature type="compositionally biased region" description="Basic residues" evidence="1">
    <location>
        <begin position="91"/>
        <end position="102"/>
    </location>
</feature>
<keyword evidence="3" id="KW-1185">Reference proteome</keyword>
<dbReference type="Proteomes" id="UP000541444">
    <property type="component" value="Unassembled WGS sequence"/>
</dbReference>
<reference evidence="2 3" key="1">
    <citation type="journal article" date="2020" name="IScience">
        <title>Genome Sequencing of the Endangered Kingdonia uniflora (Circaeasteraceae, Ranunculales) Reveals Potential Mechanisms of Evolutionary Specialization.</title>
        <authorList>
            <person name="Sun Y."/>
            <person name="Deng T."/>
            <person name="Zhang A."/>
            <person name="Moore M.J."/>
            <person name="Landis J.B."/>
            <person name="Lin N."/>
            <person name="Zhang H."/>
            <person name="Zhang X."/>
            <person name="Huang J."/>
            <person name="Zhang X."/>
            <person name="Sun H."/>
            <person name="Wang H."/>
        </authorList>
    </citation>
    <scope>NUCLEOTIDE SEQUENCE [LARGE SCALE GENOMIC DNA]</scope>
    <source>
        <strain evidence="2">TB1705</strain>
        <tissue evidence="2">Leaf</tissue>
    </source>
</reference>